<evidence type="ECO:0000313" key="2">
    <source>
        <dbReference type="Proteomes" id="UP000276133"/>
    </source>
</evidence>
<dbReference type="Proteomes" id="UP000276133">
    <property type="component" value="Unassembled WGS sequence"/>
</dbReference>
<accession>A0A3M7T269</accession>
<comment type="caution">
    <text evidence="1">The sequence shown here is derived from an EMBL/GenBank/DDBJ whole genome shotgun (WGS) entry which is preliminary data.</text>
</comment>
<dbReference type="AlphaFoldDB" id="A0A3M7T269"/>
<keyword evidence="2" id="KW-1185">Reference proteome</keyword>
<name>A0A3M7T269_BRAPC</name>
<proteinExistence type="predicted"/>
<organism evidence="1 2">
    <name type="scientific">Brachionus plicatilis</name>
    <name type="common">Marine rotifer</name>
    <name type="synonym">Brachionus muelleri</name>
    <dbReference type="NCBI Taxonomy" id="10195"/>
    <lineage>
        <taxon>Eukaryota</taxon>
        <taxon>Metazoa</taxon>
        <taxon>Spiralia</taxon>
        <taxon>Gnathifera</taxon>
        <taxon>Rotifera</taxon>
        <taxon>Eurotatoria</taxon>
        <taxon>Monogononta</taxon>
        <taxon>Pseudotrocha</taxon>
        <taxon>Ploima</taxon>
        <taxon>Brachionidae</taxon>
        <taxon>Brachionus</taxon>
    </lineage>
</organism>
<gene>
    <name evidence="1" type="ORF">BpHYR1_047427</name>
</gene>
<dbReference type="EMBL" id="REGN01000432">
    <property type="protein sequence ID" value="RNA41950.1"/>
    <property type="molecule type" value="Genomic_DNA"/>
</dbReference>
<protein>
    <submittedName>
        <fullName evidence="1">Uncharacterized protein</fullName>
    </submittedName>
</protein>
<sequence>MTFFCWLRKPKASSEVPVSKATIPMPNTNIHMILIFLSLARLDAEAQAEFGGGRTARLALFDTFQIALD</sequence>
<evidence type="ECO:0000313" key="1">
    <source>
        <dbReference type="EMBL" id="RNA41950.1"/>
    </source>
</evidence>
<reference evidence="1 2" key="1">
    <citation type="journal article" date="2018" name="Sci. Rep.">
        <title>Genomic signatures of local adaptation to the degree of environmental predictability in rotifers.</title>
        <authorList>
            <person name="Franch-Gras L."/>
            <person name="Hahn C."/>
            <person name="Garcia-Roger E.M."/>
            <person name="Carmona M.J."/>
            <person name="Serra M."/>
            <person name="Gomez A."/>
        </authorList>
    </citation>
    <scope>NUCLEOTIDE SEQUENCE [LARGE SCALE GENOMIC DNA]</scope>
    <source>
        <strain evidence="1">HYR1</strain>
    </source>
</reference>